<feature type="domain" description="DUF4706" evidence="1">
    <location>
        <begin position="9"/>
        <end position="74"/>
    </location>
</feature>
<dbReference type="PANTHER" id="PTHR34394">
    <property type="entry name" value="SIMILAR TO RIKEN CDNA 2310022B05"/>
    <property type="match status" value="1"/>
</dbReference>
<keyword evidence="3" id="KW-1185">Reference proteome</keyword>
<dbReference type="Pfam" id="PF15797">
    <property type="entry name" value="DUF4706"/>
    <property type="match status" value="1"/>
</dbReference>
<dbReference type="EMBL" id="CAKOFQ010008355">
    <property type="protein sequence ID" value="CAH2013638.1"/>
    <property type="molecule type" value="Genomic_DNA"/>
</dbReference>
<gene>
    <name evidence="2" type="ORF">ACAOBT_LOCUS33591</name>
</gene>
<dbReference type="Proteomes" id="UP001152888">
    <property type="component" value="Unassembled WGS sequence"/>
</dbReference>
<dbReference type="InterPro" id="IPR031600">
    <property type="entry name" value="DUF4706"/>
</dbReference>
<organism evidence="2 3">
    <name type="scientific">Acanthoscelides obtectus</name>
    <name type="common">Bean weevil</name>
    <name type="synonym">Bruchus obtectus</name>
    <dbReference type="NCBI Taxonomy" id="200917"/>
    <lineage>
        <taxon>Eukaryota</taxon>
        <taxon>Metazoa</taxon>
        <taxon>Ecdysozoa</taxon>
        <taxon>Arthropoda</taxon>
        <taxon>Hexapoda</taxon>
        <taxon>Insecta</taxon>
        <taxon>Pterygota</taxon>
        <taxon>Neoptera</taxon>
        <taxon>Endopterygota</taxon>
        <taxon>Coleoptera</taxon>
        <taxon>Polyphaga</taxon>
        <taxon>Cucujiformia</taxon>
        <taxon>Chrysomeloidea</taxon>
        <taxon>Chrysomelidae</taxon>
        <taxon>Bruchinae</taxon>
        <taxon>Bruchini</taxon>
        <taxon>Acanthoscelides</taxon>
    </lineage>
</organism>
<name>A0A9P0QA95_ACAOB</name>
<dbReference type="OrthoDB" id="5984457at2759"/>
<evidence type="ECO:0000313" key="3">
    <source>
        <dbReference type="Proteomes" id="UP001152888"/>
    </source>
</evidence>
<comment type="caution">
    <text evidence="2">The sequence shown here is derived from an EMBL/GenBank/DDBJ whole genome shotgun (WGS) entry which is preliminary data.</text>
</comment>
<accession>A0A9P0QA95</accession>
<evidence type="ECO:0000259" key="1">
    <source>
        <dbReference type="Pfam" id="PF15797"/>
    </source>
</evidence>
<proteinExistence type="predicted"/>
<protein>
    <recommendedName>
        <fullName evidence="1">DUF4706 domain-containing protein</fullName>
    </recommendedName>
</protein>
<sequence length="117" mass="13227">MSLKSAAENYFSSINPIASRLYSDLNEIKSSYEDLWNTLPEKEQQEILTDSIIKPEISIKYLKKRKNHVLIMLLSSYTTGLVHTETNIQGLLVSKLGAKGILDCSTLKKNQLPSQKQ</sequence>
<reference evidence="2" key="1">
    <citation type="submission" date="2022-03" db="EMBL/GenBank/DDBJ databases">
        <authorList>
            <person name="Sayadi A."/>
        </authorList>
    </citation>
    <scope>NUCLEOTIDE SEQUENCE</scope>
</reference>
<dbReference type="AlphaFoldDB" id="A0A9P0QA95"/>
<dbReference type="PANTHER" id="PTHR34394:SF1">
    <property type="entry name" value="SIMILAR TO RIKEN CDNA 2310022B05"/>
    <property type="match status" value="1"/>
</dbReference>
<evidence type="ECO:0000313" key="2">
    <source>
        <dbReference type="EMBL" id="CAH2013638.1"/>
    </source>
</evidence>